<evidence type="ECO:0000256" key="1">
    <source>
        <dbReference type="SAM" id="MobiDB-lite"/>
    </source>
</evidence>
<feature type="region of interest" description="Disordered" evidence="1">
    <location>
        <begin position="1"/>
        <end position="25"/>
    </location>
</feature>
<accession>A0ABR8W2M5</accession>
<sequence>MLNQAESSRRRELQRRAFAAGGGVTEAELAELRGLDARAAAGAETMPLAGSARQDPVSATEPAGTAGMSVPAGPPASMAALGESVQRAPHEPDGQPAEPAAAPTRRRPSVAALVLSTLIALLLGFGGAWMLLSRDGTPAMTAEQAKAMAEIEETARFDPGSMTYLGERYGAAVWRASARDGEETCLAIHVVDRSDHQCMPPPDEDTPYAQPVGVSLNRSDGDAQWSYWASLVTDIAGREALIVQRYDMAAGFDWEAQYTPDERRYISMLEAEGVVPSSLQIIGYDGDVPVFISQDERTCVYAVDTATDAVVQSCDPSDGVYFLQVQNATYEVRESSSRGPTLTVIRIPDSIVCDVDSGYCGTVDGAGASEG</sequence>
<evidence type="ECO:0000256" key="2">
    <source>
        <dbReference type="SAM" id="Phobius"/>
    </source>
</evidence>
<dbReference type="RefSeq" id="WP_191712037.1">
    <property type="nucleotide sequence ID" value="NZ_JACSPX010000001.1"/>
</dbReference>
<protein>
    <submittedName>
        <fullName evidence="3">Uncharacterized protein</fullName>
    </submittedName>
</protein>
<keyword evidence="2" id="KW-1133">Transmembrane helix</keyword>
<evidence type="ECO:0000313" key="3">
    <source>
        <dbReference type="EMBL" id="MBD8011274.1"/>
    </source>
</evidence>
<dbReference type="EMBL" id="JACSPX010000001">
    <property type="protein sequence ID" value="MBD8011274.1"/>
    <property type="molecule type" value="Genomic_DNA"/>
</dbReference>
<proteinExistence type="predicted"/>
<comment type="caution">
    <text evidence="3">The sequence shown here is derived from an EMBL/GenBank/DDBJ whole genome shotgun (WGS) entry which is preliminary data.</text>
</comment>
<feature type="compositionally biased region" description="Low complexity" evidence="1">
    <location>
        <begin position="96"/>
        <end position="106"/>
    </location>
</feature>
<keyword evidence="2" id="KW-0472">Membrane</keyword>
<reference evidence="3 4" key="1">
    <citation type="submission" date="2020-08" db="EMBL/GenBank/DDBJ databases">
        <title>A Genomic Blueprint of the Chicken Gut Microbiome.</title>
        <authorList>
            <person name="Gilroy R."/>
            <person name="Ravi A."/>
            <person name="Getino M."/>
            <person name="Pursley I."/>
            <person name="Horton D.L."/>
            <person name="Alikhan N.-F."/>
            <person name="Baker D."/>
            <person name="Gharbi K."/>
            <person name="Hall N."/>
            <person name="Watson M."/>
            <person name="Adriaenssens E.M."/>
            <person name="Foster-Nyarko E."/>
            <person name="Jarju S."/>
            <person name="Secka A."/>
            <person name="Antonio M."/>
            <person name="Oren A."/>
            <person name="Chaudhuri R."/>
            <person name="La Ragione R.M."/>
            <person name="Hildebrand F."/>
            <person name="Pallen M.J."/>
        </authorList>
    </citation>
    <scope>NUCLEOTIDE SEQUENCE [LARGE SCALE GENOMIC DNA]</scope>
    <source>
        <strain evidence="3 4">Re1</strain>
    </source>
</reference>
<feature type="transmembrane region" description="Helical" evidence="2">
    <location>
        <begin position="110"/>
        <end position="132"/>
    </location>
</feature>
<gene>
    <name evidence="3" type="ORF">H9633_03030</name>
</gene>
<feature type="region of interest" description="Disordered" evidence="1">
    <location>
        <begin position="46"/>
        <end position="106"/>
    </location>
</feature>
<keyword evidence="4" id="KW-1185">Reference proteome</keyword>
<name>A0ABR8W2M5_9MICO</name>
<organism evidence="3 4">
    <name type="scientific">Microbacterium commune</name>
    <dbReference type="NCBI Taxonomy" id="2762219"/>
    <lineage>
        <taxon>Bacteria</taxon>
        <taxon>Bacillati</taxon>
        <taxon>Actinomycetota</taxon>
        <taxon>Actinomycetes</taxon>
        <taxon>Micrococcales</taxon>
        <taxon>Microbacteriaceae</taxon>
        <taxon>Microbacterium</taxon>
    </lineage>
</organism>
<keyword evidence="2" id="KW-0812">Transmembrane</keyword>
<dbReference type="Proteomes" id="UP000611521">
    <property type="component" value="Unassembled WGS sequence"/>
</dbReference>
<evidence type="ECO:0000313" key="4">
    <source>
        <dbReference type="Proteomes" id="UP000611521"/>
    </source>
</evidence>